<sequence>MLFVDHIFLFSREQPQREVISLIDSVPVEEVPIHGTTFDGVRACWFSNTEPSNLPLMAQGLTLADEELRRRGWYL</sequence>
<comment type="caution">
    <text evidence="1">The sequence shown here is derived from an EMBL/GenBank/DDBJ whole genome shotgun (WGS) entry which is preliminary data.</text>
</comment>
<dbReference type="AlphaFoldDB" id="A0A934VZ82"/>
<reference evidence="1" key="1">
    <citation type="submission" date="2021-01" db="EMBL/GenBank/DDBJ databases">
        <title>Paracoccus amoyensis sp. nov., isolated from the surface seawater along the coast of Xiamen Island, China.</title>
        <authorList>
            <person name="Lyu L."/>
        </authorList>
    </citation>
    <scope>NUCLEOTIDE SEQUENCE</scope>
    <source>
        <strain evidence="1">MJ17</strain>
    </source>
</reference>
<gene>
    <name evidence="1" type="ORF">JJJ17_06465</name>
</gene>
<organism evidence="1 2">
    <name type="scientific">Paracoccus caeni</name>
    <dbReference type="NCBI Taxonomy" id="657651"/>
    <lineage>
        <taxon>Bacteria</taxon>
        <taxon>Pseudomonadati</taxon>
        <taxon>Pseudomonadota</taxon>
        <taxon>Alphaproteobacteria</taxon>
        <taxon>Rhodobacterales</taxon>
        <taxon>Paracoccaceae</taxon>
        <taxon>Paracoccus</taxon>
    </lineage>
</organism>
<proteinExistence type="predicted"/>
<keyword evidence="2" id="KW-1185">Reference proteome</keyword>
<dbReference type="Proteomes" id="UP000640485">
    <property type="component" value="Unassembled WGS sequence"/>
</dbReference>
<accession>A0A934VZ82</accession>
<protein>
    <submittedName>
        <fullName evidence="1">Uncharacterized protein</fullName>
    </submittedName>
</protein>
<evidence type="ECO:0000313" key="2">
    <source>
        <dbReference type="Proteomes" id="UP000640485"/>
    </source>
</evidence>
<dbReference type="RefSeq" id="WP_200684614.1">
    <property type="nucleotide sequence ID" value="NZ_JAEPRQ010000001.1"/>
</dbReference>
<name>A0A934VZ82_9RHOB</name>
<dbReference type="EMBL" id="JAEPRQ010000001">
    <property type="protein sequence ID" value="MBK4215565.1"/>
    <property type="molecule type" value="Genomic_DNA"/>
</dbReference>
<evidence type="ECO:0000313" key="1">
    <source>
        <dbReference type="EMBL" id="MBK4215565.1"/>
    </source>
</evidence>